<dbReference type="OrthoDB" id="1002110at2759"/>
<dbReference type="GO" id="GO:0004620">
    <property type="term" value="F:phospholipase activity"/>
    <property type="evidence" value="ECO:0007669"/>
    <property type="project" value="TreeGrafter"/>
</dbReference>
<evidence type="ECO:0000313" key="2">
    <source>
        <dbReference type="EMBL" id="OMP10862.1"/>
    </source>
</evidence>
<keyword evidence="1" id="KW-0443">Lipid metabolism</keyword>
<proteinExistence type="predicted"/>
<keyword evidence="3" id="KW-1185">Reference proteome</keyword>
<dbReference type="PANTHER" id="PTHR32176:SF116">
    <property type="entry name" value="PATATIN"/>
    <property type="match status" value="1"/>
</dbReference>
<feature type="non-terminal residue" evidence="2">
    <location>
        <position position="1"/>
    </location>
</feature>
<dbReference type="Proteomes" id="UP000188268">
    <property type="component" value="Unassembled WGS sequence"/>
</dbReference>
<dbReference type="STRING" id="210143.A0A1R3KUW2"/>
<evidence type="ECO:0000313" key="3">
    <source>
        <dbReference type="Proteomes" id="UP000188268"/>
    </source>
</evidence>
<dbReference type="GO" id="GO:0047372">
    <property type="term" value="F:monoacylglycerol lipase activity"/>
    <property type="evidence" value="ECO:0007669"/>
    <property type="project" value="TreeGrafter"/>
</dbReference>
<name>A0A1R3KUW2_COCAP</name>
<dbReference type="EMBL" id="AWWV01001829">
    <property type="protein sequence ID" value="OMP10862.1"/>
    <property type="molecule type" value="Genomic_DNA"/>
</dbReference>
<dbReference type="GO" id="GO:0016042">
    <property type="term" value="P:lipid catabolic process"/>
    <property type="evidence" value="ECO:0007669"/>
    <property type="project" value="UniProtKB-KW"/>
</dbReference>
<organism evidence="2 3">
    <name type="scientific">Corchorus capsularis</name>
    <name type="common">Jute</name>
    <dbReference type="NCBI Taxonomy" id="210143"/>
    <lineage>
        <taxon>Eukaryota</taxon>
        <taxon>Viridiplantae</taxon>
        <taxon>Streptophyta</taxon>
        <taxon>Embryophyta</taxon>
        <taxon>Tracheophyta</taxon>
        <taxon>Spermatophyta</taxon>
        <taxon>Magnoliopsida</taxon>
        <taxon>eudicotyledons</taxon>
        <taxon>Gunneridae</taxon>
        <taxon>Pentapetalae</taxon>
        <taxon>rosids</taxon>
        <taxon>malvids</taxon>
        <taxon>Malvales</taxon>
        <taxon>Malvaceae</taxon>
        <taxon>Grewioideae</taxon>
        <taxon>Apeibeae</taxon>
        <taxon>Corchorus</taxon>
    </lineage>
</organism>
<gene>
    <name evidence="2" type="ORF">CCACVL1_00769</name>
</gene>
<dbReference type="PANTHER" id="PTHR32176">
    <property type="entry name" value="XYLOSE ISOMERASE"/>
    <property type="match status" value="1"/>
</dbReference>
<dbReference type="AlphaFoldDB" id="A0A1R3KUW2"/>
<dbReference type="Gene3D" id="3.40.1090.10">
    <property type="entry name" value="Cytosolic phospholipase A2 catalytic domain"/>
    <property type="match status" value="1"/>
</dbReference>
<evidence type="ECO:0000256" key="1">
    <source>
        <dbReference type="ARBA" id="ARBA00022963"/>
    </source>
</evidence>
<reference evidence="2 3" key="1">
    <citation type="submission" date="2013-09" db="EMBL/GenBank/DDBJ databases">
        <title>Corchorus capsularis genome sequencing.</title>
        <authorList>
            <person name="Alam M."/>
            <person name="Haque M.S."/>
            <person name="Islam M.S."/>
            <person name="Emdad E.M."/>
            <person name="Islam M.M."/>
            <person name="Ahmed B."/>
            <person name="Halim A."/>
            <person name="Hossen Q.M.M."/>
            <person name="Hossain M.Z."/>
            <person name="Ahmed R."/>
            <person name="Khan M.M."/>
            <person name="Islam R."/>
            <person name="Rashid M.M."/>
            <person name="Khan S.A."/>
            <person name="Rahman M.S."/>
            <person name="Alam M."/>
        </authorList>
    </citation>
    <scope>NUCLEOTIDE SEQUENCE [LARGE SCALE GENOMIC DNA]</scope>
    <source>
        <strain evidence="3">cv. CVL-1</strain>
        <tissue evidence="2">Whole seedling</tissue>
    </source>
</reference>
<accession>A0A1R3KUW2</accession>
<keyword evidence="1" id="KW-0442">Lipid degradation</keyword>
<comment type="caution">
    <text evidence="2">The sequence shown here is derived from an EMBL/GenBank/DDBJ whole genome shotgun (WGS) entry which is preliminary data.</text>
</comment>
<sequence>TDSLKDTEASMDDSSEQNLDNLDKIGNDLLTKLVSAVNLETGLLEPIDPDEKVTNADALIDFASKLVAERNRRRQAQFST</sequence>
<dbReference type="Gramene" id="OMP10862">
    <property type="protein sequence ID" value="OMP10862"/>
    <property type="gene ID" value="CCACVL1_00769"/>
</dbReference>
<protein>
    <submittedName>
        <fullName evidence="2">Uncharacterized protein</fullName>
    </submittedName>
</protein>